<reference evidence="1" key="1">
    <citation type="submission" date="2019-08" db="EMBL/GenBank/DDBJ databases">
        <authorList>
            <person name="Kucharzyk K."/>
            <person name="Murdoch R.W."/>
            <person name="Higgins S."/>
            <person name="Loffler F."/>
        </authorList>
    </citation>
    <scope>NUCLEOTIDE SEQUENCE</scope>
</reference>
<comment type="caution">
    <text evidence="1">The sequence shown here is derived from an EMBL/GenBank/DDBJ whole genome shotgun (WGS) entry which is preliminary data.</text>
</comment>
<evidence type="ECO:0000313" key="1">
    <source>
        <dbReference type="EMBL" id="MPM66152.1"/>
    </source>
</evidence>
<protein>
    <submittedName>
        <fullName evidence="1">Uncharacterized protein</fullName>
    </submittedName>
</protein>
<organism evidence="1">
    <name type="scientific">bioreactor metagenome</name>
    <dbReference type="NCBI Taxonomy" id="1076179"/>
    <lineage>
        <taxon>unclassified sequences</taxon>
        <taxon>metagenomes</taxon>
        <taxon>ecological metagenomes</taxon>
    </lineage>
</organism>
<gene>
    <name evidence="1" type="ORF">SDC9_113059</name>
</gene>
<dbReference type="AlphaFoldDB" id="A0A645BLT6"/>
<accession>A0A645BLT6</accession>
<sequence>MLDEHFFERLSRNIGINGIAYQSSEIFKSPHKGGVALALVFNEAKQSLPQLRHLELKLFHRLVPLLKGRGFIFKEQFENIDQLFRFGQVGIQHQLTILKQDGPLWRLKKNVIARIAFFYLLLDLFAQIIGRIFSLPQPMQQPKTIYNSAIYTQVLTVTLNGKLLDQ</sequence>
<name>A0A645BLT6_9ZZZZ</name>
<proteinExistence type="predicted"/>
<dbReference type="EMBL" id="VSSQ01020918">
    <property type="protein sequence ID" value="MPM66152.1"/>
    <property type="molecule type" value="Genomic_DNA"/>
</dbReference>